<protein>
    <recommendedName>
        <fullName evidence="7">Peptidoglycan-recognition protein</fullName>
    </recommendedName>
</protein>
<feature type="domain" description="Peptidoglycan recognition protein family" evidence="4">
    <location>
        <begin position="83"/>
        <end position="227"/>
    </location>
</feature>
<dbReference type="InterPro" id="IPR006619">
    <property type="entry name" value="PGRP_domain_met/bac"/>
</dbReference>
<dbReference type="EMBL" id="JARBDR010000342">
    <property type="protein sequence ID" value="KAJ8313927.1"/>
    <property type="molecule type" value="Genomic_DNA"/>
</dbReference>
<dbReference type="SMART" id="SM00701">
    <property type="entry name" value="PGRP"/>
    <property type="match status" value="1"/>
</dbReference>
<dbReference type="InterPro" id="IPR036505">
    <property type="entry name" value="Amidase/PGRP_sf"/>
</dbReference>
<comment type="caution">
    <text evidence="5">The sequence shown here is derived from an EMBL/GenBank/DDBJ whole genome shotgun (WGS) entry which is preliminary data.</text>
</comment>
<dbReference type="CDD" id="cd06583">
    <property type="entry name" value="PGRP"/>
    <property type="match status" value="1"/>
</dbReference>
<evidence type="ECO:0000259" key="3">
    <source>
        <dbReference type="SMART" id="SM00644"/>
    </source>
</evidence>
<keyword evidence="2" id="KW-0732">Signal</keyword>
<organism evidence="5 6">
    <name type="scientific">Tegillarca granosa</name>
    <name type="common">Malaysian cockle</name>
    <name type="synonym">Anadara granosa</name>
    <dbReference type="NCBI Taxonomy" id="220873"/>
    <lineage>
        <taxon>Eukaryota</taxon>
        <taxon>Metazoa</taxon>
        <taxon>Spiralia</taxon>
        <taxon>Lophotrochozoa</taxon>
        <taxon>Mollusca</taxon>
        <taxon>Bivalvia</taxon>
        <taxon>Autobranchia</taxon>
        <taxon>Pteriomorphia</taxon>
        <taxon>Arcoida</taxon>
        <taxon>Arcoidea</taxon>
        <taxon>Arcidae</taxon>
        <taxon>Tegillarca</taxon>
    </lineage>
</organism>
<proteinExistence type="inferred from homology"/>
<feature type="chain" id="PRO_5045986096" description="Peptidoglycan-recognition protein" evidence="2">
    <location>
        <begin position="27"/>
        <end position="249"/>
    </location>
</feature>
<comment type="similarity">
    <text evidence="1">Belongs to the N-acetylmuramoyl-L-alanine amidase 2 family.</text>
</comment>
<name>A0ABQ9F9A2_TEGGR</name>
<dbReference type="SUPFAM" id="SSF55846">
    <property type="entry name" value="N-acetylmuramoyl-L-alanine amidase-like"/>
    <property type="match status" value="1"/>
</dbReference>
<evidence type="ECO:0008006" key="7">
    <source>
        <dbReference type="Google" id="ProtNLM"/>
    </source>
</evidence>
<evidence type="ECO:0000313" key="5">
    <source>
        <dbReference type="EMBL" id="KAJ8313927.1"/>
    </source>
</evidence>
<keyword evidence="6" id="KW-1185">Reference proteome</keyword>
<accession>A0ABQ9F9A2</accession>
<sequence length="249" mass="27316">MIAVRSQVMIFILHLLLFVFIANSDANDCACATGDVNVRTGAGIEHAVIGVLNAGHCVEFTGHLLTIGTTTVAVNTNNEHRCPTIISRAEWGARAPNGTIGKLPPPLPKYVIIHHGATQGCHTKSDCSAMVRSYQRYHMDYHGWSDIGYSFVVGEDGNIYEARGWDEIGAHTYNYNYNGLGICIIGDFTSHIPNDAALYAVKQLIQCGLDSGHISADYILKGHRDVGKTSCPGTKLWELIHSWPHYQEH</sequence>
<gene>
    <name evidence="5" type="ORF">KUTeg_008488</name>
</gene>
<dbReference type="Proteomes" id="UP001217089">
    <property type="component" value="Unassembled WGS sequence"/>
</dbReference>
<dbReference type="Pfam" id="PF01510">
    <property type="entry name" value="Amidase_2"/>
    <property type="match status" value="1"/>
</dbReference>
<dbReference type="InterPro" id="IPR002502">
    <property type="entry name" value="Amidase_domain"/>
</dbReference>
<dbReference type="InterPro" id="IPR015510">
    <property type="entry name" value="PGRP"/>
</dbReference>
<dbReference type="PANTHER" id="PTHR11022">
    <property type="entry name" value="PEPTIDOGLYCAN RECOGNITION PROTEIN"/>
    <property type="match status" value="1"/>
</dbReference>
<dbReference type="Gene3D" id="3.40.80.10">
    <property type="entry name" value="Peptidoglycan recognition protein-like"/>
    <property type="match status" value="1"/>
</dbReference>
<reference evidence="5 6" key="1">
    <citation type="submission" date="2022-12" db="EMBL/GenBank/DDBJ databases">
        <title>Chromosome-level genome of Tegillarca granosa.</title>
        <authorList>
            <person name="Kim J."/>
        </authorList>
    </citation>
    <scope>NUCLEOTIDE SEQUENCE [LARGE SCALE GENOMIC DNA]</scope>
    <source>
        <strain evidence="5">Teg-2019</strain>
        <tissue evidence="5">Adductor muscle</tissue>
    </source>
</reference>
<evidence type="ECO:0000256" key="1">
    <source>
        <dbReference type="ARBA" id="ARBA00007553"/>
    </source>
</evidence>
<evidence type="ECO:0000256" key="2">
    <source>
        <dbReference type="SAM" id="SignalP"/>
    </source>
</evidence>
<feature type="signal peptide" evidence="2">
    <location>
        <begin position="1"/>
        <end position="26"/>
    </location>
</feature>
<dbReference type="SMART" id="SM00644">
    <property type="entry name" value="Ami_2"/>
    <property type="match status" value="1"/>
</dbReference>
<evidence type="ECO:0000259" key="4">
    <source>
        <dbReference type="SMART" id="SM00701"/>
    </source>
</evidence>
<feature type="domain" description="N-acetylmuramoyl-L-alanine amidase" evidence="3">
    <location>
        <begin position="98"/>
        <end position="233"/>
    </location>
</feature>
<dbReference type="PANTHER" id="PTHR11022:SF12">
    <property type="entry name" value="PEPTIDOGLYCAN RECOGNITION PROTEIN 3"/>
    <property type="match status" value="1"/>
</dbReference>
<evidence type="ECO:0000313" key="6">
    <source>
        <dbReference type="Proteomes" id="UP001217089"/>
    </source>
</evidence>